<dbReference type="GO" id="GO:0004519">
    <property type="term" value="F:endonuclease activity"/>
    <property type="evidence" value="ECO:0007669"/>
    <property type="project" value="UniProtKB-KW"/>
</dbReference>
<feature type="domain" description="Type I restriction modification DNA specificity" evidence="4">
    <location>
        <begin position="16"/>
        <end position="195"/>
    </location>
</feature>
<keyword evidence="5" id="KW-0378">Hydrolase</keyword>
<evidence type="ECO:0000313" key="5">
    <source>
        <dbReference type="EMBL" id="MBC5741574.1"/>
    </source>
</evidence>
<comment type="similarity">
    <text evidence="1">Belongs to the type-I restriction system S methylase family.</text>
</comment>
<sequence>MEKKKKPEIRFEGFTDDWEQRKLKDVYGSIGNAFVGTATPYYVEHGHFYLESNNIKDGKINHNSEIFINDEFYEKQKEKWLHTGDIVMVQSGHVGHAAVIPEELDNTAAHALIMFKNPKEKIEPYFLNYEYQTDKAKKKIENITTGNTIKHILASDMQEFEVDVPKCKEQKVIASYFCKFDHLITLHQRKYKKLKNVKKSMLEKMFPSKGCKVPEIRFSGFTDDWEQRKLKDILVNLQNNTLSRADLLNEAGVAKNVHYGDVLIKFGEVLDINKETLPMISDESVLMKYKASFLQNGDVIVADTAEDSTVGKCSEIDGLLDEVVLSGLHTIPYRPIEKFASGYLGYYLNSSVYHNQLIPLMQGIKVTSISKSAMQDTDIVYPKSVEEQGKIGDYFRSLDHLITLYQRELEKLKNIKKTLLEKMF</sequence>
<evidence type="ECO:0000256" key="2">
    <source>
        <dbReference type="ARBA" id="ARBA00022747"/>
    </source>
</evidence>
<dbReference type="InterPro" id="IPR044946">
    <property type="entry name" value="Restrct_endonuc_typeI_TRD_sf"/>
</dbReference>
<dbReference type="InterPro" id="IPR000055">
    <property type="entry name" value="Restrct_endonuc_typeI_TRD"/>
</dbReference>
<keyword evidence="2" id="KW-0680">Restriction system</keyword>
<gene>
    <name evidence="5" type="ORF">H8Z79_14235</name>
</gene>
<keyword evidence="5" id="KW-0540">Nuclease</keyword>
<dbReference type="EMBL" id="JACOQE010000012">
    <property type="protein sequence ID" value="MBC5741574.1"/>
    <property type="molecule type" value="Genomic_DNA"/>
</dbReference>
<dbReference type="RefSeq" id="WP_187002910.1">
    <property type="nucleotide sequence ID" value="NZ_JACOQE010000012.1"/>
</dbReference>
<feature type="domain" description="Type I restriction modification DNA specificity" evidence="4">
    <location>
        <begin position="223"/>
        <end position="413"/>
    </location>
</feature>
<keyword evidence="5" id="KW-0255">Endonuclease</keyword>
<proteinExistence type="inferred from homology"/>
<protein>
    <submittedName>
        <fullName evidence="5">Restriction endonuclease subunit S</fullName>
    </submittedName>
</protein>
<evidence type="ECO:0000256" key="3">
    <source>
        <dbReference type="ARBA" id="ARBA00023125"/>
    </source>
</evidence>
<accession>A0ABR7I564</accession>
<comment type="caution">
    <text evidence="5">The sequence shown here is derived from an EMBL/GenBank/DDBJ whole genome shotgun (WGS) entry which is preliminary data.</text>
</comment>
<evidence type="ECO:0000313" key="6">
    <source>
        <dbReference type="Proteomes" id="UP000633936"/>
    </source>
</evidence>
<dbReference type="PANTHER" id="PTHR30408:SF12">
    <property type="entry name" value="TYPE I RESTRICTION ENZYME MJAVIII SPECIFICITY SUBUNIT"/>
    <property type="match status" value="1"/>
</dbReference>
<dbReference type="PANTHER" id="PTHR30408">
    <property type="entry name" value="TYPE-1 RESTRICTION ENZYME ECOKI SPECIFICITY PROTEIN"/>
    <property type="match status" value="1"/>
</dbReference>
<evidence type="ECO:0000256" key="1">
    <source>
        <dbReference type="ARBA" id="ARBA00010923"/>
    </source>
</evidence>
<keyword evidence="3" id="KW-0238">DNA-binding</keyword>
<organism evidence="5 6">
    <name type="scientific">Blautia intestinalis</name>
    <dbReference type="NCBI Taxonomy" id="2763028"/>
    <lineage>
        <taxon>Bacteria</taxon>
        <taxon>Bacillati</taxon>
        <taxon>Bacillota</taxon>
        <taxon>Clostridia</taxon>
        <taxon>Lachnospirales</taxon>
        <taxon>Lachnospiraceae</taxon>
        <taxon>Blautia</taxon>
    </lineage>
</organism>
<dbReference type="InterPro" id="IPR052021">
    <property type="entry name" value="Type-I_RS_S_subunit"/>
</dbReference>
<keyword evidence="6" id="KW-1185">Reference proteome</keyword>
<dbReference type="Gene3D" id="1.10.287.1120">
    <property type="entry name" value="Bipartite methylase S protein"/>
    <property type="match status" value="1"/>
</dbReference>
<dbReference type="Pfam" id="PF01420">
    <property type="entry name" value="Methylase_S"/>
    <property type="match status" value="2"/>
</dbReference>
<dbReference type="Proteomes" id="UP000633936">
    <property type="component" value="Unassembled WGS sequence"/>
</dbReference>
<dbReference type="Gene3D" id="3.90.220.20">
    <property type="entry name" value="DNA methylase specificity domains"/>
    <property type="match status" value="2"/>
</dbReference>
<dbReference type="SUPFAM" id="SSF116734">
    <property type="entry name" value="DNA methylase specificity domain"/>
    <property type="match status" value="2"/>
</dbReference>
<name>A0ABR7I564_9FIRM</name>
<evidence type="ECO:0000259" key="4">
    <source>
        <dbReference type="Pfam" id="PF01420"/>
    </source>
</evidence>
<reference evidence="5 6" key="1">
    <citation type="submission" date="2020-08" db="EMBL/GenBank/DDBJ databases">
        <title>Genome public.</title>
        <authorList>
            <person name="Liu C."/>
            <person name="Sun Q."/>
        </authorList>
    </citation>
    <scope>NUCLEOTIDE SEQUENCE [LARGE SCALE GENOMIC DNA]</scope>
    <source>
        <strain evidence="5 6">27-44</strain>
    </source>
</reference>